<sequence>MNQKVALVIGASSESVFAINEAKKAGLKVVAFDGNKDAIGLRLADVSYVVDIRDPKNIIEKLTGGVRAYNDFTGSHR</sequence>
<organism evidence="1 2">
    <name type="scientific">Campylobacter fetus</name>
    <dbReference type="NCBI Taxonomy" id="196"/>
    <lineage>
        <taxon>Bacteria</taxon>
        <taxon>Pseudomonadati</taxon>
        <taxon>Campylobacterota</taxon>
        <taxon>Epsilonproteobacteria</taxon>
        <taxon>Campylobacterales</taxon>
        <taxon>Campylobacteraceae</taxon>
        <taxon>Campylobacter</taxon>
    </lineage>
</organism>
<dbReference type="SUPFAM" id="SSF52440">
    <property type="entry name" value="PreATP-grasp domain"/>
    <property type="match status" value="1"/>
</dbReference>
<dbReference type="Gene3D" id="3.40.50.20">
    <property type="match status" value="1"/>
</dbReference>
<dbReference type="InterPro" id="IPR016185">
    <property type="entry name" value="PreATP-grasp_dom_sf"/>
</dbReference>
<dbReference type="Proteomes" id="UP000557842">
    <property type="component" value="Unassembled WGS sequence"/>
</dbReference>
<evidence type="ECO:0000313" key="2">
    <source>
        <dbReference type="Proteomes" id="UP000557842"/>
    </source>
</evidence>
<reference evidence="1 2" key="1">
    <citation type="submission" date="2018-05" db="EMBL/GenBank/DDBJ databases">
        <authorList>
            <consortium name="PulseNet: The National Subtyping Network for Foodborne Disease Surveillance"/>
            <person name="Tarr C.L."/>
            <person name="Trees E."/>
            <person name="Katz L.S."/>
            <person name="Carleton-Romer H.A."/>
            <person name="Stroika S."/>
            <person name="Kucerova Z."/>
            <person name="Roache K.F."/>
            <person name="Sabol A.L."/>
            <person name="Besser J."/>
            <person name="Gerner-Smidt P."/>
        </authorList>
    </citation>
    <scope>NUCLEOTIDE SEQUENCE [LARGE SCALE GENOMIC DNA]</scope>
    <source>
        <strain evidence="1 2">2016D-0221</strain>
    </source>
</reference>
<evidence type="ECO:0000313" key="1">
    <source>
        <dbReference type="EMBL" id="EAI5408350.1"/>
    </source>
</evidence>
<evidence type="ECO:0008006" key="3">
    <source>
        <dbReference type="Google" id="ProtNLM"/>
    </source>
</evidence>
<dbReference type="EMBL" id="AABQDW010000011">
    <property type="protein sequence ID" value="EAI5408350.1"/>
    <property type="molecule type" value="Genomic_DNA"/>
</dbReference>
<name>A0A7U7ZUI5_CAMFE</name>
<protein>
    <recommendedName>
        <fullName evidence="3">Phosphoribosylglycinamide formyltransferase 2</fullName>
    </recommendedName>
</protein>
<gene>
    <name evidence="1" type="ORF">BVH53_06520</name>
</gene>
<proteinExistence type="predicted"/>
<accession>A0A7U7ZUI5</accession>
<dbReference type="AlphaFoldDB" id="A0A7U7ZUI5"/>
<comment type="caution">
    <text evidence="1">The sequence shown here is derived from an EMBL/GenBank/DDBJ whole genome shotgun (WGS) entry which is preliminary data.</text>
</comment>